<organism evidence="2">
    <name type="scientific">marine metagenome</name>
    <dbReference type="NCBI Taxonomy" id="408172"/>
    <lineage>
        <taxon>unclassified sequences</taxon>
        <taxon>metagenomes</taxon>
        <taxon>ecological metagenomes</taxon>
    </lineage>
</organism>
<dbReference type="InterPro" id="IPR002376">
    <property type="entry name" value="Formyl_transf_N"/>
</dbReference>
<protein>
    <recommendedName>
        <fullName evidence="1">Formyl transferase N-terminal domain-containing protein</fullName>
    </recommendedName>
</protein>
<feature type="non-terminal residue" evidence="2">
    <location>
        <position position="245"/>
    </location>
</feature>
<gene>
    <name evidence="2" type="ORF">METZ01_LOCUS355938</name>
</gene>
<dbReference type="AlphaFoldDB" id="A0A382RZE9"/>
<dbReference type="EMBL" id="UINC01125331">
    <property type="protein sequence ID" value="SVD03084.1"/>
    <property type="molecule type" value="Genomic_DNA"/>
</dbReference>
<dbReference type="InterPro" id="IPR036477">
    <property type="entry name" value="Formyl_transf_N_sf"/>
</dbReference>
<dbReference type="Gene3D" id="3.40.50.12230">
    <property type="match status" value="1"/>
</dbReference>
<reference evidence="2" key="1">
    <citation type="submission" date="2018-05" db="EMBL/GenBank/DDBJ databases">
        <authorList>
            <person name="Lanie J.A."/>
            <person name="Ng W.-L."/>
            <person name="Kazmierczak K.M."/>
            <person name="Andrzejewski T.M."/>
            <person name="Davidsen T.M."/>
            <person name="Wayne K.J."/>
            <person name="Tettelin H."/>
            <person name="Glass J.I."/>
            <person name="Rusch D."/>
            <person name="Podicherti R."/>
            <person name="Tsui H.-C.T."/>
            <person name="Winkler M.E."/>
        </authorList>
    </citation>
    <scope>NUCLEOTIDE SEQUENCE</scope>
</reference>
<dbReference type="SUPFAM" id="SSF53328">
    <property type="entry name" value="Formyltransferase"/>
    <property type="match status" value="1"/>
</dbReference>
<feature type="domain" description="Formyl transferase N-terminal" evidence="1">
    <location>
        <begin position="70"/>
        <end position="157"/>
    </location>
</feature>
<name>A0A382RZE9_9ZZZZ</name>
<proteinExistence type="predicted"/>
<dbReference type="Pfam" id="PF00551">
    <property type="entry name" value="Formyl_trans_N"/>
    <property type="match status" value="1"/>
</dbReference>
<accession>A0A382RZE9</accession>
<sequence length="245" mass="27913">MPPLSQASFTSKIDSERRVKVLFFGRNECEFTLKAVNHLNRLKFEVTSVFSRERSEVLPEEIGSWIGHYIFCFRSLYILPKTLLDRAKIAAINFHPGSAEYPGSGCVNFALYENATQYGVTAHLMNEKVDDGEILECRRFPILEDDSVDSLLGRTHVKMLDLFFDITSGIGSGADDYIKGLIQSPNHEKWSDKNRCLKDLEKLSIVDLGVSEPELKRIIRATYTKLFPPKVMIHGYEFVLKLDNT</sequence>
<evidence type="ECO:0000259" key="1">
    <source>
        <dbReference type="Pfam" id="PF00551"/>
    </source>
</evidence>
<evidence type="ECO:0000313" key="2">
    <source>
        <dbReference type="EMBL" id="SVD03084.1"/>
    </source>
</evidence>